<keyword evidence="2 6" id="KW-0812">Transmembrane</keyword>
<protein>
    <submittedName>
        <fullName evidence="7">MFS general substrate transporter</fullName>
    </submittedName>
</protein>
<feature type="transmembrane region" description="Helical" evidence="6">
    <location>
        <begin position="233"/>
        <end position="255"/>
    </location>
</feature>
<evidence type="ECO:0000256" key="1">
    <source>
        <dbReference type="ARBA" id="ARBA00004141"/>
    </source>
</evidence>
<sequence>MAAASEACSSNLPEQDEVVVYTPLLNGLPKGTDDVQDNQENILKRAKPLTTIVFYFMTIHFLLAFCEIILVAPLTRLFENSLCLSHFDFPVGGIDESLCKIPEIQRPLATIRGWKSMFDTIPVLLVAVPIGRLGDYHGRRKIMALALVGVAGSLCEIFTVCAFPKTFPLQLVWLSSVILFLGGGLNSASAFMWAMASESIPQERRSHAFYYIFSAFYVAELVASFTASVTTDISPWIPCGLAMGSVITCLGLLAVMPEPGRSSDNPHSAIPPETPTGDEISSLNTDMKAPSKSQFVNGVTSALSNRNTLLVIPVFLVGIFRYAMLNILIQYASVRFGLKISTGATFYTETAFINIVLFLFLIPRLTTYIRLTYNIKPEIIDLTLVRTSVVLLALGCLAIGLAQSSASLPIGVSVFAAGFGSRVFALSLVSYWISDDTKATLYAAIVVLESLGHAIGDPAIQQIFAASLGLPPFWQAMPFFVGAGFYWLATLSSSFIRLDQGVEHREEPLLDQND</sequence>
<gene>
    <name evidence="7" type="ORF">NA56DRAFT_311624</name>
</gene>
<feature type="transmembrane region" description="Helical" evidence="6">
    <location>
        <begin position="52"/>
        <end position="72"/>
    </location>
</feature>
<feature type="transmembrane region" description="Helical" evidence="6">
    <location>
        <begin position="142"/>
        <end position="165"/>
    </location>
</feature>
<dbReference type="Pfam" id="PF07690">
    <property type="entry name" value="MFS_1"/>
    <property type="match status" value="1"/>
</dbReference>
<dbReference type="GO" id="GO:0022857">
    <property type="term" value="F:transmembrane transporter activity"/>
    <property type="evidence" value="ECO:0007669"/>
    <property type="project" value="InterPro"/>
</dbReference>
<dbReference type="InterPro" id="IPR011701">
    <property type="entry name" value="MFS"/>
</dbReference>
<dbReference type="PANTHER" id="PTHR23507">
    <property type="entry name" value="ZGC:174356"/>
    <property type="match status" value="1"/>
</dbReference>
<feature type="transmembrane region" description="Helical" evidence="6">
    <location>
        <begin position="383"/>
        <end position="402"/>
    </location>
</feature>
<dbReference type="OrthoDB" id="194139at2759"/>
<evidence type="ECO:0000313" key="7">
    <source>
        <dbReference type="EMBL" id="PMD16503.1"/>
    </source>
</evidence>
<evidence type="ECO:0000256" key="4">
    <source>
        <dbReference type="ARBA" id="ARBA00023136"/>
    </source>
</evidence>
<keyword evidence="8" id="KW-1185">Reference proteome</keyword>
<dbReference type="Proteomes" id="UP000235672">
    <property type="component" value="Unassembled WGS sequence"/>
</dbReference>
<proteinExistence type="predicted"/>
<feature type="transmembrane region" description="Helical" evidence="6">
    <location>
        <begin position="208"/>
        <end position="227"/>
    </location>
</feature>
<name>A0A2J6PR56_9HELO</name>
<feature type="transmembrane region" description="Helical" evidence="6">
    <location>
        <begin position="408"/>
        <end position="432"/>
    </location>
</feature>
<accession>A0A2J6PR56</accession>
<dbReference type="PANTHER" id="PTHR23507:SF1">
    <property type="entry name" value="FI18259P1-RELATED"/>
    <property type="match status" value="1"/>
</dbReference>
<evidence type="ECO:0000256" key="5">
    <source>
        <dbReference type="SAM" id="MobiDB-lite"/>
    </source>
</evidence>
<evidence type="ECO:0000256" key="6">
    <source>
        <dbReference type="SAM" id="Phobius"/>
    </source>
</evidence>
<keyword evidence="4 6" id="KW-0472">Membrane</keyword>
<dbReference type="EMBL" id="KZ613505">
    <property type="protein sequence ID" value="PMD16503.1"/>
    <property type="molecule type" value="Genomic_DNA"/>
</dbReference>
<organism evidence="7 8">
    <name type="scientific">Hyaloscypha hepaticicola</name>
    <dbReference type="NCBI Taxonomy" id="2082293"/>
    <lineage>
        <taxon>Eukaryota</taxon>
        <taxon>Fungi</taxon>
        <taxon>Dikarya</taxon>
        <taxon>Ascomycota</taxon>
        <taxon>Pezizomycotina</taxon>
        <taxon>Leotiomycetes</taxon>
        <taxon>Helotiales</taxon>
        <taxon>Hyaloscyphaceae</taxon>
        <taxon>Hyaloscypha</taxon>
    </lineage>
</organism>
<feature type="transmembrane region" description="Helical" evidence="6">
    <location>
        <begin position="171"/>
        <end position="196"/>
    </location>
</feature>
<dbReference type="CDD" id="cd06174">
    <property type="entry name" value="MFS"/>
    <property type="match status" value="1"/>
</dbReference>
<reference evidence="7 8" key="1">
    <citation type="submission" date="2016-05" db="EMBL/GenBank/DDBJ databases">
        <title>A degradative enzymes factory behind the ericoid mycorrhizal symbiosis.</title>
        <authorList>
            <consortium name="DOE Joint Genome Institute"/>
            <person name="Martino E."/>
            <person name="Morin E."/>
            <person name="Grelet G."/>
            <person name="Kuo A."/>
            <person name="Kohler A."/>
            <person name="Daghino S."/>
            <person name="Barry K."/>
            <person name="Choi C."/>
            <person name="Cichocki N."/>
            <person name="Clum A."/>
            <person name="Copeland A."/>
            <person name="Hainaut M."/>
            <person name="Haridas S."/>
            <person name="Labutti K."/>
            <person name="Lindquist E."/>
            <person name="Lipzen A."/>
            <person name="Khouja H.-R."/>
            <person name="Murat C."/>
            <person name="Ohm R."/>
            <person name="Olson A."/>
            <person name="Spatafora J."/>
            <person name="Veneault-Fourrey C."/>
            <person name="Henrissat B."/>
            <person name="Grigoriev I."/>
            <person name="Martin F."/>
            <person name="Perotto S."/>
        </authorList>
    </citation>
    <scope>NUCLEOTIDE SEQUENCE [LARGE SCALE GENOMIC DNA]</scope>
    <source>
        <strain evidence="7 8">UAMH 7357</strain>
    </source>
</reference>
<evidence type="ECO:0000256" key="2">
    <source>
        <dbReference type="ARBA" id="ARBA00022692"/>
    </source>
</evidence>
<feature type="transmembrane region" description="Helical" evidence="6">
    <location>
        <begin position="476"/>
        <end position="496"/>
    </location>
</feature>
<dbReference type="InterPro" id="IPR036259">
    <property type="entry name" value="MFS_trans_sf"/>
</dbReference>
<dbReference type="SUPFAM" id="SSF103473">
    <property type="entry name" value="MFS general substrate transporter"/>
    <property type="match status" value="1"/>
</dbReference>
<keyword evidence="3 6" id="KW-1133">Transmembrane helix</keyword>
<feature type="transmembrane region" description="Helical" evidence="6">
    <location>
        <begin position="309"/>
        <end position="332"/>
    </location>
</feature>
<evidence type="ECO:0000256" key="3">
    <source>
        <dbReference type="ARBA" id="ARBA00022989"/>
    </source>
</evidence>
<comment type="subcellular location">
    <subcellularLocation>
        <location evidence="1">Membrane</location>
        <topology evidence="1">Multi-pass membrane protein</topology>
    </subcellularLocation>
</comment>
<dbReference type="GO" id="GO:0016020">
    <property type="term" value="C:membrane"/>
    <property type="evidence" value="ECO:0007669"/>
    <property type="project" value="UniProtKB-SubCell"/>
</dbReference>
<dbReference type="Gene3D" id="1.20.1250.20">
    <property type="entry name" value="MFS general substrate transporter like domains"/>
    <property type="match status" value="1"/>
</dbReference>
<feature type="region of interest" description="Disordered" evidence="5">
    <location>
        <begin position="260"/>
        <end position="283"/>
    </location>
</feature>
<feature type="transmembrane region" description="Helical" evidence="6">
    <location>
        <begin position="344"/>
        <end position="362"/>
    </location>
</feature>
<evidence type="ECO:0000313" key="8">
    <source>
        <dbReference type="Proteomes" id="UP000235672"/>
    </source>
</evidence>
<dbReference type="AlphaFoldDB" id="A0A2J6PR56"/>